<feature type="transmembrane region" description="Helical" evidence="1">
    <location>
        <begin position="9"/>
        <end position="30"/>
    </location>
</feature>
<organism evidence="2 3">
    <name type="scientific">Splendidivirga corallicola</name>
    <dbReference type="NCBI Taxonomy" id="3051826"/>
    <lineage>
        <taxon>Bacteria</taxon>
        <taxon>Pseudomonadati</taxon>
        <taxon>Bacteroidota</taxon>
        <taxon>Cytophagia</taxon>
        <taxon>Cytophagales</taxon>
        <taxon>Splendidivirgaceae</taxon>
        <taxon>Splendidivirga</taxon>
    </lineage>
</organism>
<keyword evidence="1" id="KW-1133">Transmembrane helix</keyword>
<keyword evidence="1" id="KW-0812">Transmembrane</keyword>
<dbReference type="Proteomes" id="UP001172082">
    <property type="component" value="Unassembled WGS sequence"/>
</dbReference>
<dbReference type="EMBL" id="JAUJEA010000013">
    <property type="protein sequence ID" value="MDN5204760.1"/>
    <property type="molecule type" value="Genomic_DNA"/>
</dbReference>
<dbReference type="InterPro" id="IPR025961">
    <property type="entry name" value="Metal_resist"/>
</dbReference>
<dbReference type="Pfam" id="PF13801">
    <property type="entry name" value="Metal_resist"/>
    <property type="match status" value="1"/>
</dbReference>
<proteinExistence type="predicted"/>
<keyword evidence="3" id="KW-1185">Reference proteome</keyword>
<dbReference type="RefSeq" id="WP_346754784.1">
    <property type="nucleotide sequence ID" value="NZ_JAUJEA010000013.1"/>
</dbReference>
<name>A0ABT8KVG4_9BACT</name>
<protein>
    <submittedName>
        <fullName evidence="2">Periplasmic heavy metal sensor</fullName>
    </submittedName>
</protein>
<keyword evidence="1" id="KW-0472">Membrane</keyword>
<evidence type="ECO:0000256" key="1">
    <source>
        <dbReference type="SAM" id="Phobius"/>
    </source>
</evidence>
<sequence>MNYFTKNRMMIIAVVILVILNIITISMLWFPRHMRTPAHHSTKIKKQPNVERYLERQLKLSSEQINDFKKLRADHFRESRELIGEIQELKQKMFTHLSSGHDNEAEVDDITRALGQKQAALELATYNHFKALWEICDDTQKKRFDKVIHTVMRRMHDAHGPQRRQRRSR</sequence>
<evidence type="ECO:0000313" key="2">
    <source>
        <dbReference type="EMBL" id="MDN5204760.1"/>
    </source>
</evidence>
<comment type="caution">
    <text evidence="2">The sequence shown here is derived from an EMBL/GenBank/DDBJ whole genome shotgun (WGS) entry which is preliminary data.</text>
</comment>
<reference evidence="2" key="1">
    <citation type="submission" date="2023-06" db="EMBL/GenBank/DDBJ databases">
        <title>Genomic of Parafulvivirga corallium.</title>
        <authorList>
            <person name="Wang G."/>
        </authorList>
    </citation>
    <scope>NUCLEOTIDE SEQUENCE</scope>
    <source>
        <strain evidence="2">BMA10</strain>
    </source>
</reference>
<gene>
    <name evidence="2" type="ORF">QQ008_25445</name>
</gene>
<accession>A0ABT8KVG4</accession>
<dbReference type="Gene3D" id="1.20.120.1490">
    <property type="match status" value="1"/>
</dbReference>
<evidence type="ECO:0000313" key="3">
    <source>
        <dbReference type="Proteomes" id="UP001172082"/>
    </source>
</evidence>